<reference evidence="2" key="1">
    <citation type="journal article" date="2020" name="mSystems">
        <title>Genome- and Community-Level Interaction Insights into Carbon Utilization and Element Cycling Functions of Hydrothermarchaeota in Hydrothermal Sediment.</title>
        <authorList>
            <person name="Zhou Z."/>
            <person name="Liu Y."/>
            <person name="Xu W."/>
            <person name="Pan J."/>
            <person name="Luo Z.H."/>
            <person name="Li M."/>
        </authorList>
    </citation>
    <scope>NUCLEOTIDE SEQUENCE [LARGE SCALE GENOMIC DNA]</scope>
    <source>
        <strain evidence="2">SpSt-776</strain>
    </source>
</reference>
<evidence type="ECO:0000256" key="1">
    <source>
        <dbReference type="SAM" id="MobiDB-lite"/>
    </source>
</evidence>
<gene>
    <name evidence="2" type="ORF">ENV62_06820</name>
</gene>
<proteinExistence type="predicted"/>
<comment type="caution">
    <text evidence="2">The sequence shown here is derived from an EMBL/GenBank/DDBJ whole genome shotgun (WGS) entry which is preliminary data.</text>
</comment>
<dbReference type="EMBL" id="DTHB01000046">
    <property type="protein sequence ID" value="HGB14928.1"/>
    <property type="molecule type" value="Genomic_DNA"/>
</dbReference>
<evidence type="ECO:0000313" key="2">
    <source>
        <dbReference type="EMBL" id="HGB14928.1"/>
    </source>
</evidence>
<feature type="region of interest" description="Disordered" evidence="1">
    <location>
        <begin position="1"/>
        <end position="37"/>
    </location>
</feature>
<accession>A0A7C3WHW5</accession>
<sequence>MPPKYDDEERERPSWREIDARRDRGGSRPAPRERRLPKKQAEWVRKMVLKQAEALFKGKRGRPEYQAALKELEAAHGTKKFAAVARKFLQEYGLPEEWGALNLLLDYPDPQVITEVLHAMGAQVALRSRVEQQGFKGRLQILALTSADAHVRQEAEELMANL</sequence>
<name>A0A7C3WHW5_9BACT</name>
<protein>
    <submittedName>
        <fullName evidence="2">Uncharacterized protein</fullName>
    </submittedName>
</protein>
<dbReference type="AlphaFoldDB" id="A0A7C3WHW5"/>
<organism evidence="2">
    <name type="scientific">Desulfobacca acetoxidans</name>
    <dbReference type="NCBI Taxonomy" id="60893"/>
    <lineage>
        <taxon>Bacteria</taxon>
        <taxon>Pseudomonadati</taxon>
        <taxon>Thermodesulfobacteriota</taxon>
        <taxon>Desulfobaccia</taxon>
        <taxon>Desulfobaccales</taxon>
        <taxon>Desulfobaccaceae</taxon>
        <taxon>Desulfobacca</taxon>
    </lineage>
</organism>